<protein>
    <submittedName>
        <fullName evidence="1">Uncharacterized protein</fullName>
    </submittedName>
</protein>
<accession>A0ACC3TYL6</accession>
<evidence type="ECO:0000313" key="2">
    <source>
        <dbReference type="Proteomes" id="UP001489719"/>
    </source>
</evidence>
<comment type="caution">
    <text evidence="1">The sequence shown here is derived from an EMBL/GenBank/DDBJ whole genome shotgun (WGS) entry which is preliminary data.</text>
</comment>
<name>A0ACC3TYL6_9ASCO</name>
<evidence type="ECO:0000313" key="1">
    <source>
        <dbReference type="EMBL" id="KAK9326104.1"/>
    </source>
</evidence>
<sequence>MNPAAKRHKRVACVHCRQMKLRCNSADRFPAPCSRCHKSGRDCSINPSYKRTARRDRLDELEQEIHMLRNNLWESSTSVNHVKDPVNTPSVSDNSNEEQNTHAPSPTDTSPSPISDIQILEQTVVSRDLFINILDEYYRYYHPRFQFLPPKERVLQECGSCRLLFWAVVTVSSRSVQGCTEFRKSLIWPIRRLAMESVIRETPSLSLVQAYLLLCVWPMPFGAVTDDPSWTYCGIATHKAHLLGLHRPDHLNEFVQGAAFDHELLVSMRNTWLACFIVNQNISARLGIPATIRPDHAVTQALNNDDFCNPTFRHLLDLAHKEATFSELLGQNVATADGLTSDPLPVIQATDLEIEQFEMRHKSTWTTGVERSLLGAKLRLYSYAFLRSDSTVDCHREDRAINRRRSLTTCSSRISVFSYLSKSYVAALRLIEISCPGETTNLTAPDDDLHLLGQSSTSVAASNSTHFWTSSDISNIILATFVLLQLTRRWNFNVDDTEADNAISRAWNLLSSLSIAEGDHYNRICDIIEYIGKLKWPSSSESEQQKLQRQQPTLLITSRMGARIEWDLIHSARRRFDSGGATYTKQLPEMQQAGVSLSSSIGVDAMIGSLEMPAESSAGFDDILWPMWDSSSGPIHLS</sequence>
<dbReference type="EMBL" id="MU970036">
    <property type="protein sequence ID" value="KAK9326104.1"/>
    <property type="molecule type" value="Genomic_DNA"/>
</dbReference>
<organism evidence="1 2">
    <name type="scientific">Lipomyces orientalis</name>
    <dbReference type="NCBI Taxonomy" id="1233043"/>
    <lineage>
        <taxon>Eukaryota</taxon>
        <taxon>Fungi</taxon>
        <taxon>Dikarya</taxon>
        <taxon>Ascomycota</taxon>
        <taxon>Saccharomycotina</taxon>
        <taxon>Lipomycetes</taxon>
        <taxon>Lipomycetales</taxon>
        <taxon>Lipomycetaceae</taxon>
        <taxon>Lipomyces</taxon>
    </lineage>
</organism>
<proteinExistence type="predicted"/>
<dbReference type="Proteomes" id="UP001489719">
    <property type="component" value="Unassembled WGS sequence"/>
</dbReference>
<keyword evidence="2" id="KW-1185">Reference proteome</keyword>
<reference evidence="2" key="1">
    <citation type="journal article" date="2024" name="Front. Bioeng. Biotechnol.">
        <title>Genome-scale model development and genomic sequencing of the oleaginous clade Lipomyces.</title>
        <authorList>
            <person name="Czajka J.J."/>
            <person name="Han Y."/>
            <person name="Kim J."/>
            <person name="Mondo S.J."/>
            <person name="Hofstad B.A."/>
            <person name="Robles A."/>
            <person name="Haridas S."/>
            <person name="Riley R."/>
            <person name="LaButti K."/>
            <person name="Pangilinan J."/>
            <person name="Andreopoulos W."/>
            <person name="Lipzen A."/>
            <person name="Yan J."/>
            <person name="Wang M."/>
            <person name="Ng V."/>
            <person name="Grigoriev I.V."/>
            <person name="Spatafora J.W."/>
            <person name="Magnuson J.K."/>
            <person name="Baker S.E."/>
            <person name="Pomraning K.R."/>
        </authorList>
    </citation>
    <scope>NUCLEOTIDE SEQUENCE [LARGE SCALE GENOMIC DNA]</scope>
    <source>
        <strain evidence="2">CBS 10300</strain>
    </source>
</reference>
<gene>
    <name evidence="1" type="ORF">V1517DRAFT_312729</name>
</gene>